<dbReference type="RefSeq" id="WP_067016357.1">
    <property type="nucleotide sequence ID" value="NZ_FLOB01000004.1"/>
</dbReference>
<dbReference type="PANTHER" id="PTHR35802:SF1">
    <property type="entry name" value="PROTEASE SYNTHASE AND SPORULATION PROTEIN PAI 2"/>
    <property type="match status" value="1"/>
</dbReference>
<protein>
    <submittedName>
        <fullName evidence="1">Protease synthase and sporulation protein PAI 2</fullName>
    </submittedName>
</protein>
<sequence length="202" mass="22616">MYIPNNIKMQDRSVIHNFINEFGFGIMVSTSLTGTHIPFVLHSDEGENGVLYSHCAKANTHWKELEGADVLIVFSGPHSYISPNWYAQSPAVPTWNYAAVHAYGKVSLLNDKQTLEAVEEVVHQYEPELLVKRDVITDEFRDKLLPAIVGFKVELSHIEGKLKLGQQRKTDDQAGVYNALKNSQDLGAQSLANYMDKLSLGK</sequence>
<evidence type="ECO:0000313" key="2">
    <source>
        <dbReference type="Proteomes" id="UP000092544"/>
    </source>
</evidence>
<gene>
    <name evidence="1" type="primary">paiB</name>
    <name evidence="1" type="ORF">MSP8886_02223</name>
</gene>
<organism evidence="1 2">
    <name type="scientific">Marinomonas spartinae</name>
    <dbReference type="NCBI Taxonomy" id="1792290"/>
    <lineage>
        <taxon>Bacteria</taxon>
        <taxon>Pseudomonadati</taxon>
        <taxon>Pseudomonadota</taxon>
        <taxon>Gammaproteobacteria</taxon>
        <taxon>Oceanospirillales</taxon>
        <taxon>Oceanospirillaceae</taxon>
        <taxon>Marinomonas</taxon>
    </lineage>
</organism>
<keyword evidence="2" id="KW-1185">Reference proteome</keyword>
<keyword evidence="1" id="KW-0645">Protease</keyword>
<dbReference type="STRING" id="1792290.MSP8886_02223"/>
<evidence type="ECO:0000313" key="1">
    <source>
        <dbReference type="EMBL" id="SBS31741.1"/>
    </source>
</evidence>
<keyword evidence="1" id="KW-0378">Hydrolase</keyword>
<reference evidence="1 2" key="1">
    <citation type="submission" date="2016-06" db="EMBL/GenBank/DDBJ databases">
        <authorList>
            <person name="Kjaerup R.B."/>
            <person name="Dalgaard T.S."/>
            <person name="Juul-Madsen H.R."/>
        </authorList>
    </citation>
    <scope>NUCLEOTIDE SEQUENCE [LARGE SCALE GENOMIC DNA]</scope>
    <source>
        <strain evidence="1 2">CECT 8886</strain>
    </source>
</reference>
<dbReference type="PANTHER" id="PTHR35802">
    <property type="entry name" value="PROTEASE SYNTHASE AND SPORULATION PROTEIN PAI 2"/>
    <property type="match status" value="1"/>
</dbReference>
<dbReference type="Pfam" id="PF04299">
    <property type="entry name" value="FMN_bind_2"/>
    <property type="match status" value="1"/>
</dbReference>
<dbReference type="InterPro" id="IPR007396">
    <property type="entry name" value="TR_PAI2-type"/>
</dbReference>
<dbReference type="AlphaFoldDB" id="A0A1A8TEM2"/>
<dbReference type="GO" id="GO:0008233">
    <property type="term" value="F:peptidase activity"/>
    <property type="evidence" value="ECO:0007669"/>
    <property type="project" value="UniProtKB-KW"/>
</dbReference>
<name>A0A1A8TEM2_9GAMM</name>
<dbReference type="GO" id="GO:0006508">
    <property type="term" value="P:proteolysis"/>
    <property type="evidence" value="ECO:0007669"/>
    <property type="project" value="UniProtKB-KW"/>
</dbReference>
<dbReference type="Gene3D" id="2.30.110.10">
    <property type="entry name" value="Electron Transport, Fmn-binding Protein, Chain A"/>
    <property type="match status" value="1"/>
</dbReference>
<dbReference type="Proteomes" id="UP000092544">
    <property type="component" value="Unassembled WGS sequence"/>
</dbReference>
<dbReference type="PIRSF" id="PIRSF010372">
    <property type="entry name" value="PaiB"/>
    <property type="match status" value="1"/>
</dbReference>
<accession>A0A1A8TEM2</accession>
<proteinExistence type="predicted"/>
<dbReference type="OrthoDB" id="9794948at2"/>
<dbReference type="EMBL" id="FLOB01000004">
    <property type="protein sequence ID" value="SBS31741.1"/>
    <property type="molecule type" value="Genomic_DNA"/>
</dbReference>
<dbReference type="SUPFAM" id="SSF50475">
    <property type="entry name" value="FMN-binding split barrel"/>
    <property type="match status" value="1"/>
</dbReference>
<dbReference type="InterPro" id="IPR012349">
    <property type="entry name" value="Split_barrel_FMN-bd"/>
</dbReference>